<organism evidence="2 3">
    <name type="scientific">Pseudomonas syringae pv. aptata</name>
    <dbReference type="NCBI Taxonomy" id="83167"/>
    <lineage>
        <taxon>Bacteria</taxon>
        <taxon>Pseudomonadati</taxon>
        <taxon>Pseudomonadota</taxon>
        <taxon>Gammaproteobacteria</taxon>
        <taxon>Pseudomonadales</taxon>
        <taxon>Pseudomonadaceae</taxon>
        <taxon>Pseudomonas</taxon>
        <taxon>Pseudomonas syringae</taxon>
    </lineage>
</organism>
<dbReference type="AlphaFoldDB" id="A0A3M5WYV2"/>
<protein>
    <submittedName>
        <fullName evidence="2">Inosose isomerase</fullName>
    </submittedName>
</protein>
<dbReference type="EMBL" id="RBUF01000196">
    <property type="protein sequence ID" value="RMU75740.1"/>
    <property type="molecule type" value="Genomic_DNA"/>
</dbReference>
<dbReference type="Proteomes" id="UP000274315">
    <property type="component" value="Unassembled WGS sequence"/>
</dbReference>
<dbReference type="InterPro" id="IPR013022">
    <property type="entry name" value="Xyl_isomerase-like_TIM-brl"/>
</dbReference>
<gene>
    <name evidence="2" type="ORF">ALP24_101765</name>
</gene>
<accession>A0A3M5WYV2</accession>
<dbReference type="Gene3D" id="3.20.20.150">
    <property type="entry name" value="Divalent-metal-dependent TIM barrel enzymes"/>
    <property type="match status" value="1"/>
</dbReference>
<comment type="caution">
    <text evidence="2">The sequence shown here is derived from an EMBL/GenBank/DDBJ whole genome shotgun (WGS) entry which is preliminary data.</text>
</comment>
<reference evidence="2 3" key="1">
    <citation type="submission" date="2018-08" db="EMBL/GenBank/DDBJ databases">
        <title>Recombination of ecologically and evolutionarily significant loci maintains genetic cohesion in the Pseudomonas syringae species complex.</title>
        <authorList>
            <person name="Dillon M."/>
            <person name="Thakur S."/>
            <person name="Almeida R.N.D."/>
            <person name="Weir B.S."/>
            <person name="Guttman D.S."/>
        </authorList>
    </citation>
    <scope>NUCLEOTIDE SEQUENCE [LARGE SCALE GENOMIC DNA]</scope>
    <source>
        <strain evidence="2 3">ICMP 11935</strain>
    </source>
</reference>
<evidence type="ECO:0000313" key="2">
    <source>
        <dbReference type="EMBL" id="RMU75740.1"/>
    </source>
</evidence>
<dbReference type="SUPFAM" id="SSF51658">
    <property type="entry name" value="Xylose isomerase-like"/>
    <property type="match status" value="1"/>
</dbReference>
<evidence type="ECO:0000313" key="3">
    <source>
        <dbReference type="Proteomes" id="UP000274315"/>
    </source>
</evidence>
<dbReference type="GO" id="GO:0016853">
    <property type="term" value="F:isomerase activity"/>
    <property type="evidence" value="ECO:0007669"/>
    <property type="project" value="UniProtKB-KW"/>
</dbReference>
<name>A0A3M5WYV2_PSEAP</name>
<evidence type="ECO:0000259" key="1">
    <source>
        <dbReference type="Pfam" id="PF01261"/>
    </source>
</evidence>
<proteinExistence type="predicted"/>
<sequence length="175" mass="19048">MCPLNDRADPRNGAQRAAGLRTALTALAPILREHGILGFVEPLGFEECSLRLKRQAVDAIKAVGGLDVYRLVHDTFHHHLAGEVELFPELTGLVHISGVEDAQTPLNSIRDGHRVLVGESDILGNASQIERLLDSGYEGHLSFEPFAESVHVLDDIPQAIAASMTHLSRAVSQRH</sequence>
<keyword evidence="2" id="KW-0413">Isomerase</keyword>
<dbReference type="InterPro" id="IPR036237">
    <property type="entry name" value="Xyl_isomerase-like_sf"/>
</dbReference>
<feature type="domain" description="Xylose isomerase-like TIM barrel" evidence="1">
    <location>
        <begin position="17"/>
        <end position="167"/>
    </location>
</feature>
<dbReference type="Pfam" id="PF01261">
    <property type="entry name" value="AP_endonuc_2"/>
    <property type="match status" value="1"/>
</dbReference>